<accession>A0AAD9B3U1</accession>
<dbReference type="GO" id="GO:0008483">
    <property type="term" value="F:transaminase activity"/>
    <property type="evidence" value="ECO:0007669"/>
    <property type="project" value="UniProtKB-KW"/>
</dbReference>
<organism evidence="1 2">
    <name type="scientific">Dissostichus eleginoides</name>
    <name type="common">Patagonian toothfish</name>
    <name type="synonym">Dissostichus amissus</name>
    <dbReference type="NCBI Taxonomy" id="100907"/>
    <lineage>
        <taxon>Eukaryota</taxon>
        <taxon>Metazoa</taxon>
        <taxon>Chordata</taxon>
        <taxon>Craniata</taxon>
        <taxon>Vertebrata</taxon>
        <taxon>Euteleostomi</taxon>
        <taxon>Actinopterygii</taxon>
        <taxon>Neopterygii</taxon>
        <taxon>Teleostei</taxon>
        <taxon>Neoteleostei</taxon>
        <taxon>Acanthomorphata</taxon>
        <taxon>Eupercaria</taxon>
        <taxon>Perciformes</taxon>
        <taxon>Notothenioidei</taxon>
        <taxon>Nototheniidae</taxon>
        <taxon>Dissostichus</taxon>
    </lineage>
</organism>
<comment type="caution">
    <text evidence="1">The sequence shown here is derived from an EMBL/GenBank/DDBJ whole genome shotgun (WGS) entry which is preliminary data.</text>
</comment>
<proteinExistence type="predicted"/>
<evidence type="ECO:0000313" key="1">
    <source>
        <dbReference type="EMBL" id="KAK1875503.1"/>
    </source>
</evidence>
<protein>
    <submittedName>
        <fullName evidence="1">Alanine aminotransferase 2</fullName>
    </submittedName>
</protein>
<keyword evidence="1" id="KW-0808">Transferase</keyword>
<sequence>MDGERSRFLMRLRIVPLPSAALIALLAARLTVPVSGYWSLSVSLCPPLLSCCRKRRVQPVLVLVLG</sequence>
<dbReference type="AlphaFoldDB" id="A0AAD9B3U1"/>
<dbReference type="Proteomes" id="UP001228049">
    <property type="component" value="Unassembled WGS sequence"/>
</dbReference>
<name>A0AAD9B3U1_DISEL</name>
<keyword evidence="2" id="KW-1185">Reference proteome</keyword>
<keyword evidence="1" id="KW-0032">Aminotransferase</keyword>
<dbReference type="EMBL" id="JASDAP010000120">
    <property type="protein sequence ID" value="KAK1875503.1"/>
    <property type="molecule type" value="Genomic_DNA"/>
</dbReference>
<gene>
    <name evidence="1" type="ORF">KUDE01_006756</name>
</gene>
<evidence type="ECO:0000313" key="2">
    <source>
        <dbReference type="Proteomes" id="UP001228049"/>
    </source>
</evidence>
<reference evidence="1" key="1">
    <citation type="submission" date="2023-04" db="EMBL/GenBank/DDBJ databases">
        <title>Chromosome-level genome of Chaenocephalus aceratus.</title>
        <authorList>
            <person name="Park H."/>
        </authorList>
    </citation>
    <scope>NUCLEOTIDE SEQUENCE</scope>
    <source>
        <strain evidence="1">DE</strain>
        <tissue evidence="1">Muscle</tissue>
    </source>
</reference>